<dbReference type="NCBIfam" id="TIGR00195">
    <property type="entry name" value="exoDNase_III"/>
    <property type="match status" value="1"/>
</dbReference>
<dbReference type="FunFam" id="3.60.10.10:FF:000026">
    <property type="entry name" value="Exodeoxyribonuclease III"/>
    <property type="match status" value="1"/>
</dbReference>
<dbReference type="GO" id="GO:0008081">
    <property type="term" value="F:phosphoric diester hydrolase activity"/>
    <property type="evidence" value="ECO:0007669"/>
    <property type="project" value="TreeGrafter"/>
</dbReference>
<gene>
    <name evidence="9" type="ORF">MB9_0210</name>
</gene>
<evidence type="ECO:0000256" key="4">
    <source>
        <dbReference type="ARBA" id="ARBA00022842"/>
    </source>
</evidence>
<dbReference type="PATRIC" id="fig|2162.10.peg.221"/>
<feature type="site" description="Transition state stabilizer" evidence="7">
    <location>
        <position position="170"/>
    </location>
</feature>
<evidence type="ECO:0000313" key="9">
    <source>
        <dbReference type="EMBL" id="CEL23865.1"/>
    </source>
</evidence>
<reference evidence="9" key="1">
    <citation type="submission" date="2014-09" db="EMBL/GenBank/DDBJ databases">
        <authorList>
            <person name="Wibberg D."/>
        </authorList>
    </citation>
    <scope>NUCLEOTIDE SEQUENCE [LARGE SCALE GENOMIC DNA]</scope>
    <source>
        <strain evidence="9">Mb9</strain>
    </source>
</reference>
<dbReference type="PROSITE" id="PS00726">
    <property type="entry name" value="AP_NUCLEASE_F1_1"/>
    <property type="match status" value="1"/>
</dbReference>
<dbReference type="InterPro" id="IPR020847">
    <property type="entry name" value="AP_endonuclease_F1_BS"/>
</dbReference>
<feature type="site" description="Interaction with DNA substrate" evidence="7">
    <location>
        <position position="265"/>
    </location>
</feature>
<keyword evidence="9" id="KW-0456">Lyase</keyword>
<keyword evidence="10" id="KW-1185">Reference proteome</keyword>
<dbReference type="GO" id="GO:0140078">
    <property type="term" value="F:class I DNA-(apurinic or apyrimidinic site) endonuclease activity"/>
    <property type="evidence" value="ECO:0007669"/>
    <property type="project" value="UniProtKB-EC"/>
</dbReference>
<protein>
    <submittedName>
        <fullName evidence="9">Exodeoxyribonuclease III</fullName>
        <ecNumber evidence="9">4.2.99.18</ecNumber>
    </submittedName>
</protein>
<dbReference type="GO" id="GO:0006284">
    <property type="term" value="P:base-excision repair"/>
    <property type="evidence" value="ECO:0007669"/>
    <property type="project" value="TreeGrafter"/>
</dbReference>
<dbReference type="PANTHER" id="PTHR22748:SF6">
    <property type="entry name" value="DNA-(APURINIC OR APYRIMIDINIC SITE) ENDONUCLEASE"/>
    <property type="match status" value="1"/>
</dbReference>
<feature type="binding site" evidence="6">
    <location>
        <position position="264"/>
    </location>
    <ligand>
        <name>Mg(2+)</name>
        <dbReference type="ChEBI" id="CHEBI:18420"/>
        <label>1</label>
    </ligand>
</feature>
<dbReference type="GO" id="GO:0008311">
    <property type="term" value="F:double-stranded DNA 3'-5' DNA exonuclease activity"/>
    <property type="evidence" value="ECO:0007669"/>
    <property type="project" value="TreeGrafter"/>
</dbReference>
<organism evidence="9 10">
    <name type="scientific">Methanobacterium formicicum</name>
    <dbReference type="NCBI Taxonomy" id="2162"/>
    <lineage>
        <taxon>Archaea</taxon>
        <taxon>Methanobacteriati</taxon>
        <taxon>Methanobacteriota</taxon>
        <taxon>Methanomada group</taxon>
        <taxon>Methanobacteria</taxon>
        <taxon>Methanobacteriales</taxon>
        <taxon>Methanobacteriaceae</taxon>
        <taxon>Methanobacterium</taxon>
    </lineage>
</organism>
<evidence type="ECO:0000259" key="8">
    <source>
        <dbReference type="Pfam" id="PF03372"/>
    </source>
</evidence>
<proteinExistence type="inferred from homology"/>
<dbReference type="GO" id="GO:0003677">
    <property type="term" value="F:DNA binding"/>
    <property type="evidence" value="ECO:0007669"/>
    <property type="project" value="InterPro"/>
</dbReference>
<sequence length="275" mass="32306">MNSKIKFNLVLRLEVEILRKIRILSWNVNGIRAVHRKGFKDWLMESKPDILCIQETKATYKQFPTNIRNVEGYDLYTSEAERKGYSGVATYTALKPEKVQKGLGIPNFDNEGRTLITDYGDFVLFNIYFPNGKMSPERLQYKMDFYDSFLDYADALKEEGRNIVVCGDVNTAHKEIDLARPKENEKISGFLPIEREWIDRFLSHGYVDTFREFNQDADNYTWWSYRTRARDRNVGWRLDYFFVNQEFMDNIESSFILSDVMGSDHCPVGIDIKLD</sequence>
<feature type="binding site" evidence="6">
    <location>
        <position position="55"/>
    </location>
    <ligand>
        <name>Mg(2+)</name>
        <dbReference type="ChEBI" id="CHEBI:18420"/>
        <label>1</label>
    </ligand>
</feature>
<evidence type="ECO:0000313" key="10">
    <source>
        <dbReference type="Proteomes" id="UP000062768"/>
    </source>
</evidence>
<evidence type="ECO:0000256" key="7">
    <source>
        <dbReference type="PIRSR" id="PIRSR604808-3"/>
    </source>
</evidence>
<feature type="domain" description="Endonuclease/exonuclease/phosphatase" evidence="8">
    <location>
        <begin position="24"/>
        <end position="265"/>
    </location>
</feature>
<keyword evidence="6" id="KW-0464">Manganese</keyword>
<evidence type="ECO:0000256" key="2">
    <source>
        <dbReference type="ARBA" id="ARBA00022723"/>
    </source>
</evidence>
<dbReference type="NCBIfam" id="TIGR00633">
    <property type="entry name" value="xth"/>
    <property type="match status" value="1"/>
</dbReference>
<name>A0A0S4FLL3_METFO</name>
<keyword evidence="2 6" id="KW-0479">Metal-binding</keyword>
<dbReference type="SUPFAM" id="SSF56219">
    <property type="entry name" value="DNase I-like"/>
    <property type="match status" value="1"/>
</dbReference>
<feature type="binding site" evidence="6">
    <location>
        <position position="168"/>
    </location>
    <ligand>
        <name>Mg(2+)</name>
        <dbReference type="ChEBI" id="CHEBI:18420"/>
        <label>1</label>
    </ligand>
</feature>
<feature type="binding site" evidence="6">
    <location>
        <position position="265"/>
    </location>
    <ligand>
        <name>Mg(2+)</name>
        <dbReference type="ChEBI" id="CHEBI:18420"/>
        <label>1</label>
    </ligand>
</feature>
<comment type="similarity">
    <text evidence="1">Belongs to the DNA repair enzymes AP/ExoA family.</text>
</comment>
<evidence type="ECO:0000256" key="3">
    <source>
        <dbReference type="ARBA" id="ARBA00022801"/>
    </source>
</evidence>
<evidence type="ECO:0000256" key="1">
    <source>
        <dbReference type="ARBA" id="ARBA00007092"/>
    </source>
</evidence>
<dbReference type="EC" id="4.2.99.18" evidence="9"/>
<dbReference type="CDD" id="cd09085">
    <property type="entry name" value="Mth212-like_AP-endo"/>
    <property type="match status" value="1"/>
</dbReference>
<dbReference type="Pfam" id="PF03372">
    <property type="entry name" value="Exo_endo_phos"/>
    <property type="match status" value="1"/>
</dbReference>
<dbReference type="AlphaFoldDB" id="A0A0S4FLL3"/>
<feature type="site" description="Important for catalytic activity" evidence="7">
    <location>
        <position position="239"/>
    </location>
</feature>
<evidence type="ECO:0000256" key="6">
    <source>
        <dbReference type="PIRSR" id="PIRSR604808-2"/>
    </source>
</evidence>
<dbReference type="Gene3D" id="3.60.10.10">
    <property type="entry name" value="Endonuclease/exonuclease/phosphatase"/>
    <property type="match status" value="1"/>
</dbReference>
<keyword evidence="4 6" id="KW-0460">Magnesium</keyword>
<feature type="binding site" evidence="6">
    <location>
        <position position="170"/>
    </location>
    <ligand>
        <name>Mg(2+)</name>
        <dbReference type="ChEBI" id="CHEBI:18420"/>
        <label>1</label>
    </ligand>
</feature>
<dbReference type="InterPro" id="IPR036691">
    <property type="entry name" value="Endo/exonu/phosph_ase_sf"/>
</dbReference>
<dbReference type="Proteomes" id="UP000062768">
    <property type="component" value="Chromosome I"/>
</dbReference>
<evidence type="ECO:0000256" key="5">
    <source>
        <dbReference type="PIRSR" id="PIRSR604808-1"/>
    </source>
</evidence>
<dbReference type="PANTHER" id="PTHR22748">
    <property type="entry name" value="AP ENDONUCLEASE"/>
    <property type="match status" value="1"/>
</dbReference>
<keyword evidence="3" id="KW-0378">Hydrolase</keyword>
<dbReference type="GO" id="GO:0046872">
    <property type="term" value="F:metal ion binding"/>
    <property type="evidence" value="ECO:0007669"/>
    <property type="project" value="UniProtKB-KW"/>
</dbReference>
<feature type="active site" evidence="5">
    <location>
        <position position="128"/>
    </location>
</feature>
<dbReference type="PROSITE" id="PS51435">
    <property type="entry name" value="AP_NUCLEASE_F1_4"/>
    <property type="match status" value="1"/>
</dbReference>
<dbReference type="InterPro" id="IPR004808">
    <property type="entry name" value="AP_endonuc_1"/>
</dbReference>
<feature type="binding site" evidence="6">
    <location>
        <position position="27"/>
    </location>
    <ligand>
        <name>Mg(2+)</name>
        <dbReference type="ChEBI" id="CHEBI:18420"/>
        <label>1</label>
    </ligand>
</feature>
<feature type="active site" description="Proton acceptor" evidence="5">
    <location>
        <position position="265"/>
    </location>
</feature>
<comment type="cofactor">
    <cofactor evidence="6">
        <name>Mg(2+)</name>
        <dbReference type="ChEBI" id="CHEBI:18420"/>
    </cofactor>
    <cofactor evidence="6">
        <name>Mn(2+)</name>
        <dbReference type="ChEBI" id="CHEBI:29035"/>
    </cofactor>
    <text evidence="6">Probably binds two magnesium or manganese ions per subunit.</text>
</comment>
<dbReference type="InterPro" id="IPR005135">
    <property type="entry name" value="Endo/exonuclease/phosphatase"/>
</dbReference>
<accession>A0A0S4FLL3</accession>
<feature type="active site" description="Proton donor/acceptor" evidence="5">
    <location>
        <position position="168"/>
    </location>
</feature>
<dbReference type="EMBL" id="LN734822">
    <property type="protein sequence ID" value="CEL23865.1"/>
    <property type="molecule type" value="Genomic_DNA"/>
</dbReference>